<proteinExistence type="predicted"/>
<dbReference type="EnsemblPlants" id="PGSC0003DMT400048338">
    <property type="protein sequence ID" value="PGSC0003DMT400048338"/>
    <property type="gene ID" value="PGSC0003DMG400018781"/>
</dbReference>
<dbReference type="Proteomes" id="UP000011115">
    <property type="component" value="Unassembled WGS sequence"/>
</dbReference>
<dbReference type="PaxDb" id="4113-PGSC0003DMT400048338"/>
<dbReference type="AlphaFoldDB" id="M1BMA6"/>
<accession>M1BMA6</accession>
<sequence>MAVAAKEEEKKTYNSTTDGIAVSMVMKYADNIVKIEKDGYQWRNMNAEMVTWTELEPEYLTNSSDE</sequence>
<reference evidence="1" key="2">
    <citation type="submission" date="2015-06" db="UniProtKB">
        <authorList>
            <consortium name="EnsemblPlants"/>
        </authorList>
    </citation>
    <scope>IDENTIFICATION</scope>
    <source>
        <strain evidence="1">DM1-3 516 R44</strain>
    </source>
</reference>
<evidence type="ECO:0000313" key="1">
    <source>
        <dbReference type="EnsemblPlants" id="PGSC0003DMT400048338"/>
    </source>
</evidence>
<dbReference type="HOGENOM" id="CLU_2836171_0_0_1"/>
<keyword evidence="2" id="KW-1185">Reference proteome</keyword>
<evidence type="ECO:0000313" key="2">
    <source>
        <dbReference type="Proteomes" id="UP000011115"/>
    </source>
</evidence>
<dbReference type="Gramene" id="PGSC0003DMT400048338">
    <property type="protein sequence ID" value="PGSC0003DMT400048338"/>
    <property type="gene ID" value="PGSC0003DMG400018781"/>
</dbReference>
<organism evidence="1 2">
    <name type="scientific">Solanum tuberosum</name>
    <name type="common">Potato</name>
    <dbReference type="NCBI Taxonomy" id="4113"/>
    <lineage>
        <taxon>Eukaryota</taxon>
        <taxon>Viridiplantae</taxon>
        <taxon>Streptophyta</taxon>
        <taxon>Embryophyta</taxon>
        <taxon>Tracheophyta</taxon>
        <taxon>Spermatophyta</taxon>
        <taxon>Magnoliopsida</taxon>
        <taxon>eudicotyledons</taxon>
        <taxon>Gunneridae</taxon>
        <taxon>Pentapetalae</taxon>
        <taxon>asterids</taxon>
        <taxon>lamiids</taxon>
        <taxon>Solanales</taxon>
        <taxon>Solanaceae</taxon>
        <taxon>Solanoideae</taxon>
        <taxon>Solaneae</taxon>
        <taxon>Solanum</taxon>
    </lineage>
</organism>
<protein>
    <submittedName>
        <fullName evidence="1">Uncharacterized protein</fullName>
    </submittedName>
</protein>
<name>M1BMA6_SOLTU</name>
<reference evidence="2" key="1">
    <citation type="journal article" date="2011" name="Nature">
        <title>Genome sequence and analysis of the tuber crop potato.</title>
        <authorList>
            <consortium name="The Potato Genome Sequencing Consortium"/>
        </authorList>
    </citation>
    <scope>NUCLEOTIDE SEQUENCE [LARGE SCALE GENOMIC DNA]</scope>
    <source>
        <strain evidence="2">cv. DM1-3 516 R44</strain>
    </source>
</reference>
<dbReference type="InParanoid" id="M1BMA6"/>
<dbReference type="ExpressionAtlas" id="M1BMA6">
    <property type="expression patterns" value="baseline"/>
</dbReference>